<dbReference type="GO" id="GO:0006508">
    <property type="term" value="P:proteolysis"/>
    <property type="evidence" value="ECO:0007669"/>
    <property type="project" value="UniProtKB-KW"/>
</dbReference>
<dbReference type="InterPro" id="IPR038765">
    <property type="entry name" value="Papain-like_cys_pep_sf"/>
</dbReference>
<dbReference type="OrthoDB" id="417506at2759"/>
<reference evidence="4" key="1">
    <citation type="submission" date="2025-08" db="UniProtKB">
        <authorList>
            <consortium name="RefSeq"/>
        </authorList>
    </citation>
    <scope>IDENTIFICATION</scope>
</reference>
<dbReference type="GO" id="GO:0071567">
    <property type="term" value="F:deUFMylase activity"/>
    <property type="evidence" value="ECO:0007669"/>
    <property type="project" value="TreeGrafter"/>
</dbReference>
<dbReference type="PANTHER" id="PTHR48153">
    <property type="entry name" value="UFM1-SPECIFIC PROTEASE 2"/>
    <property type="match status" value="1"/>
</dbReference>
<dbReference type="SUPFAM" id="SSF54001">
    <property type="entry name" value="Cysteine proteinases"/>
    <property type="match status" value="1"/>
</dbReference>
<keyword evidence="4" id="KW-0645">Protease</keyword>
<proteinExistence type="predicted"/>
<dbReference type="Proteomes" id="UP000504607">
    <property type="component" value="Chromosome 9"/>
</dbReference>
<gene>
    <name evidence="4" type="primary">LOC105051311</name>
</gene>
<dbReference type="AlphaFoldDB" id="A0A6J0PME3"/>
<dbReference type="Pfam" id="PF07910">
    <property type="entry name" value="Peptidase_C78"/>
    <property type="match status" value="1"/>
</dbReference>
<feature type="domain" description="UFSP1/2/DUB catalytic" evidence="2">
    <location>
        <begin position="354"/>
        <end position="523"/>
    </location>
</feature>
<organism evidence="3 4">
    <name type="scientific">Elaeis guineensis var. tenera</name>
    <name type="common">Oil palm</name>
    <dbReference type="NCBI Taxonomy" id="51953"/>
    <lineage>
        <taxon>Eukaryota</taxon>
        <taxon>Viridiplantae</taxon>
        <taxon>Streptophyta</taxon>
        <taxon>Embryophyta</taxon>
        <taxon>Tracheophyta</taxon>
        <taxon>Spermatophyta</taxon>
        <taxon>Magnoliopsida</taxon>
        <taxon>Liliopsida</taxon>
        <taxon>Arecaceae</taxon>
        <taxon>Arecoideae</taxon>
        <taxon>Cocoseae</taxon>
        <taxon>Elaeidinae</taxon>
        <taxon>Elaeis</taxon>
    </lineage>
</organism>
<keyword evidence="3" id="KW-1185">Reference proteome</keyword>
<dbReference type="RefSeq" id="XP_019708202.1">
    <property type="nucleotide sequence ID" value="XM_019852643.2"/>
</dbReference>
<evidence type="ECO:0000259" key="2">
    <source>
        <dbReference type="Pfam" id="PF07910"/>
    </source>
</evidence>
<evidence type="ECO:0000256" key="1">
    <source>
        <dbReference type="ARBA" id="ARBA00022801"/>
    </source>
</evidence>
<dbReference type="InterPro" id="IPR012462">
    <property type="entry name" value="UFSP1/2_DUB_cat"/>
</dbReference>
<evidence type="ECO:0000313" key="3">
    <source>
        <dbReference type="Proteomes" id="UP000504607"/>
    </source>
</evidence>
<accession>A0A6J0PME3</accession>
<protein>
    <submittedName>
        <fullName evidence="4">Probable Ufm1-specific protease isoform X2</fullName>
    </submittedName>
</protein>
<dbReference type="Gene3D" id="3.90.70.130">
    <property type="match status" value="1"/>
</dbReference>
<keyword evidence="1" id="KW-0378">Hydrolase</keyword>
<sequence length="531" mass="58543">MEGESGRCVRVLCPKKTLLGFSSSSKESPGIRWLIGSPLFLPPLTVVSAFQCLHGDPFLPDFSREADDIRILLLRGFDIIGALFIGHGSLKENAIRAVEASCRLRKSLHYGEVSFDMIGAAADLPIGDIHFLVSDSAKPINMEASTVIYEDNPDKYLWEKGCLLRCELAFKLPAYFPVNKTPDIEETFSSLVDAAAAKLKDPDVAYLVEGPDISSEEASHSIVLHGEELDFDKHPSNHKPLNSSAEAQACSYFCSKNKFKSTSAARETADAIRVTVLSNKSRNNNSGAPIAEYLPASEPARIVVASFKLDVLCYASEDFPVTAAISKLVVPALVDQLETMKKAIIPEILSQHPQGWGCAYRSLQTIISWYRLQQYTSIEVPSHREIQQTLVEIGDKEPSFVGSREWIGAIELSFVLDKLLGVGCKIINVRSGEELPEKCRELAMHFETQGTPVMIGGGVLAYTLLGVDYNEVSGDCAFLILDPHYTGNDDLKKIVNSGWCGWKKAVDSKGRSFFLKDKFYNLLLPQRPNMV</sequence>
<dbReference type="PANTHER" id="PTHR48153:SF2">
    <property type="entry name" value="UFM1-SPECIFIC PROTEASE 2"/>
    <property type="match status" value="1"/>
</dbReference>
<evidence type="ECO:0000313" key="4">
    <source>
        <dbReference type="RefSeq" id="XP_019708202.1"/>
    </source>
</evidence>
<name>A0A6J0PME3_ELAGV</name>